<gene>
    <name evidence="10" type="ORF">CLIB1423_12S02454</name>
</gene>
<reference evidence="10" key="1">
    <citation type="submission" date="2022-03" db="EMBL/GenBank/DDBJ databases">
        <authorList>
            <person name="Legras J.-L."/>
            <person name="Devillers H."/>
            <person name="Grondin C."/>
        </authorList>
    </citation>
    <scope>NUCLEOTIDE SEQUENCE</scope>
    <source>
        <strain evidence="10">CLIB 1423</strain>
    </source>
</reference>
<dbReference type="GO" id="GO:0006974">
    <property type="term" value="P:DNA damage response"/>
    <property type="evidence" value="ECO:0007669"/>
    <property type="project" value="UniProtKB-KW"/>
</dbReference>
<dbReference type="PROSITE" id="PS00678">
    <property type="entry name" value="WD_REPEATS_1"/>
    <property type="match status" value="1"/>
</dbReference>
<dbReference type="InterPro" id="IPR050853">
    <property type="entry name" value="WD_repeat_DNA-damage-binding"/>
</dbReference>
<dbReference type="PROSITE" id="PS50082">
    <property type="entry name" value="WD_REPEATS_2"/>
    <property type="match status" value="1"/>
</dbReference>
<evidence type="ECO:0000256" key="7">
    <source>
        <dbReference type="PROSITE-ProRule" id="PRU00221"/>
    </source>
</evidence>
<comment type="caution">
    <text evidence="10">The sequence shown here is derived from an EMBL/GenBank/DDBJ whole genome shotgun (WGS) entry which is preliminary data.</text>
</comment>
<keyword evidence="11" id="KW-1185">Reference proteome</keyword>
<keyword evidence="5 8" id="KW-0227">DNA damage</keyword>
<comment type="similarity">
    <text evidence="1 8">Belongs to the WD repeat DDB2/WDR76 family.</text>
</comment>
<feature type="repeat" description="WD" evidence="7">
    <location>
        <begin position="365"/>
        <end position="407"/>
    </location>
</feature>
<evidence type="ECO:0000256" key="5">
    <source>
        <dbReference type="ARBA" id="ARBA00022763"/>
    </source>
</evidence>
<feature type="compositionally biased region" description="Basic and acidic residues" evidence="9">
    <location>
        <begin position="79"/>
        <end position="99"/>
    </location>
</feature>
<dbReference type="Proteomes" id="UP000837801">
    <property type="component" value="Unassembled WGS sequence"/>
</dbReference>
<dbReference type="GO" id="GO:2000001">
    <property type="term" value="P:regulation of DNA damage checkpoint"/>
    <property type="evidence" value="ECO:0007669"/>
    <property type="project" value="TreeGrafter"/>
</dbReference>
<dbReference type="Gene3D" id="2.130.10.10">
    <property type="entry name" value="YVTN repeat-like/Quinoprotein amine dehydrogenase"/>
    <property type="match status" value="1"/>
</dbReference>
<evidence type="ECO:0000313" key="11">
    <source>
        <dbReference type="Proteomes" id="UP000837801"/>
    </source>
</evidence>
<dbReference type="InterPro" id="IPR015943">
    <property type="entry name" value="WD40/YVTN_repeat-like_dom_sf"/>
</dbReference>
<evidence type="ECO:0000256" key="8">
    <source>
        <dbReference type="RuleBase" id="RU365004"/>
    </source>
</evidence>
<evidence type="ECO:0000256" key="3">
    <source>
        <dbReference type="ARBA" id="ARBA00022574"/>
    </source>
</evidence>
<dbReference type="GO" id="GO:0003677">
    <property type="term" value="F:DNA binding"/>
    <property type="evidence" value="ECO:0007669"/>
    <property type="project" value="UniProtKB-UniRule"/>
</dbReference>
<evidence type="ECO:0000256" key="6">
    <source>
        <dbReference type="ARBA" id="ARBA00023125"/>
    </source>
</evidence>
<dbReference type="EMBL" id="CAKXYY010000012">
    <property type="protein sequence ID" value="CAH2353766.1"/>
    <property type="molecule type" value="Genomic_DNA"/>
</dbReference>
<evidence type="ECO:0000313" key="10">
    <source>
        <dbReference type="EMBL" id="CAH2353766.1"/>
    </source>
</evidence>
<evidence type="ECO:0000256" key="2">
    <source>
        <dbReference type="ARBA" id="ARBA00021132"/>
    </source>
</evidence>
<dbReference type="InterPro" id="IPR019775">
    <property type="entry name" value="WD40_repeat_CS"/>
</dbReference>
<keyword evidence="6 8" id="KW-0238">DNA-binding</keyword>
<feature type="region of interest" description="Disordered" evidence="9">
    <location>
        <begin position="31"/>
        <end position="99"/>
    </location>
</feature>
<dbReference type="GO" id="GO:0005634">
    <property type="term" value="C:nucleus"/>
    <property type="evidence" value="ECO:0007669"/>
    <property type="project" value="TreeGrafter"/>
</dbReference>
<name>A0A9P0QS56_9ASCO</name>
<evidence type="ECO:0000256" key="1">
    <source>
        <dbReference type="ARBA" id="ARBA00005434"/>
    </source>
</evidence>
<dbReference type="PROSITE" id="PS50294">
    <property type="entry name" value="WD_REPEATS_REGION"/>
    <property type="match status" value="1"/>
</dbReference>
<accession>A0A9P0QS56</accession>
<dbReference type="PANTHER" id="PTHR14773:SF0">
    <property type="entry name" value="WD REPEAT-CONTAINING PROTEIN 76"/>
    <property type="match status" value="1"/>
</dbReference>
<dbReference type="SUPFAM" id="SSF50978">
    <property type="entry name" value="WD40 repeat-like"/>
    <property type="match status" value="1"/>
</dbReference>
<dbReference type="SMART" id="SM00320">
    <property type="entry name" value="WD40"/>
    <property type="match status" value="3"/>
</dbReference>
<organism evidence="10 11">
    <name type="scientific">[Candida] railenensis</name>
    <dbReference type="NCBI Taxonomy" id="45579"/>
    <lineage>
        <taxon>Eukaryota</taxon>
        <taxon>Fungi</taxon>
        <taxon>Dikarya</taxon>
        <taxon>Ascomycota</taxon>
        <taxon>Saccharomycotina</taxon>
        <taxon>Pichiomycetes</taxon>
        <taxon>Debaryomycetaceae</taxon>
        <taxon>Kurtzmaniella</taxon>
    </lineage>
</organism>
<evidence type="ECO:0000256" key="9">
    <source>
        <dbReference type="SAM" id="MobiDB-lite"/>
    </source>
</evidence>
<comment type="function">
    <text evidence="8">DNA-binding protein that binds to both single- and double-stranded DNA. Binds preferentially to UV-damaged DNA. May be involved in DNA-metabolic processes.</text>
</comment>
<dbReference type="AlphaFoldDB" id="A0A9P0QS56"/>
<dbReference type="OrthoDB" id="9890280at2759"/>
<dbReference type="PANTHER" id="PTHR14773">
    <property type="entry name" value="WD REPEAT-CONTAINING PROTEIN 76"/>
    <property type="match status" value="1"/>
</dbReference>
<dbReference type="Pfam" id="PF00400">
    <property type="entry name" value="WD40"/>
    <property type="match status" value="1"/>
</dbReference>
<keyword evidence="3 7" id="KW-0853">WD repeat</keyword>
<evidence type="ECO:0000256" key="4">
    <source>
        <dbReference type="ARBA" id="ARBA00022737"/>
    </source>
</evidence>
<keyword evidence="4" id="KW-0677">Repeat</keyword>
<dbReference type="InterPro" id="IPR036322">
    <property type="entry name" value="WD40_repeat_dom_sf"/>
</dbReference>
<protein>
    <recommendedName>
        <fullName evidence="2 8">DNA damage-binding protein CMR1</fullName>
    </recommendedName>
</protein>
<sequence>MAISDFEKQRQENIQRNKELLRSLNLDSISNSIKKELPSSPSPSTSKRQKRTKISPATSTRESNEPSRRSRRLAGVKVENSEEYAKLQREADAQEEKKKQVEKLKQTRLYGNYHLIDLVTDPKGDLKSGEKVFKKEEHDGIDDRSNGGVDDVKADSAVLDILKDLGAKFSAGDFYDLIRDKVSTTDDDYDLEKKRKEFDDLKLYERFDPLDIKITHQRISAVTFHPATEDRVIAVGDTVGDLGIWAVDSKSESNEDEDEDEPTISIVKPHGKLISRLLTPTAEPTKIFSASYDGSVRSLDLNKLKSSELAYLNDPFVDGDHPLGVSDINVCADNQNILYMTTLSGNFYQHDIRQPFKATAEKSLLRLHDKKIGSFSVSPNKSYQIATASLDRTLKIWDLRNISAANSYWSDYELDNQQSPHCYGSYSSKLSVSCVDWNSDDRLVCNGYDDQIAVFDLTEGEKPVAKWADTYQPNVPAKKKSRRSSPEENEIPVNLTPFTKIRHNCQTGRWVSILKSKWQQAPADGVQKFCISNMNRGIDVYDQKGQILAHLTEEKVGAVPAVVAMHPSQNWCVGGSASGKLYFFE</sequence>
<proteinExistence type="inferred from homology"/>
<dbReference type="InterPro" id="IPR001680">
    <property type="entry name" value="WD40_rpt"/>
</dbReference>